<feature type="compositionally biased region" description="Low complexity" evidence="1">
    <location>
        <begin position="98"/>
        <end position="133"/>
    </location>
</feature>
<protein>
    <submittedName>
        <fullName evidence="2">Uncharacterized protein</fullName>
    </submittedName>
</protein>
<dbReference type="RefSeq" id="WP_288185080.1">
    <property type="nucleotide sequence ID" value="NZ_LT608335.1"/>
</dbReference>
<dbReference type="EMBL" id="FMJE01000005">
    <property type="protein sequence ID" value="SCM82398.1"/>
    <property type="molecule type" value="Genomic_DNA"/>
</dbReference>
<accession>A0A212LXY7</accession>
<evidence type="ECO:0000313" key="2">
    <source>
        <dbReference type="EMBL" id="SCM82398.1"/>
    </source>
</evidence>
<gene>
    <name evidence="2" type="ORF">KL86SPO_50169</name>
</gene>
<feature type="region of interest" description="Disordered" evidence="1">
    <location>
        <begin position="77"/>
        <end position="144"/>
    </location>
</feature>
<organism evidence="2">
    <name type="scientific">uncultured Sporomusa sp</name>
    <dbReference type="NCBI Taxonomy" id="307249"/>
    <lineage>
        <taxon>Bacteria</taxon>
        <taxon>Bacillati</taxon>
        <taxon>Bacillota</taxon>
        <taxon>Negativicutes</taxon>
        <taxon>Selenomonadales</taxon>
        <taxon>Sporomusaceae</taxon>
        <taxon>Sporomusa</taxon>
        <taxon>environmental samples</taxon>
    </lineage>
</organism>
<proteinExistence type="predicted"/>
<evidence type="ECO:0000256" key="1">
    <source>
        <dbReference type="SAM" id="MobiDB-lite"/>
    </source>
</evidence>
<dbReference type="AlphaFoldDB" id="A0A212LXY7"/>
<reference evidence="2" key="1">
    <citation type="submission" date="2016-08" db="EMBL/GenBank/DDBJ databases">
        <authorList>
            <person name="Seilhamer J.J."/>
        </authorList>
    </citation>
    <scope>NUCLEOTIDE SEQUENCE</scope>
    <source>
        <strain evidence="2">86</strain>
    </source>
</reference>
<sequence length="144" mass="15561">MMVHCRMIEPRTFYQATEQILIDAPFDGIVYSDHKDITIVPQVVHSGENRVVAIRNTKLVTVEEGVVVGIVMPFPEEPEEVVPPAEPPIDPPAEEPAEVSQAPAEAVLPAEESSAEVSPAAEPPAVEAPPKVVEQPKSPKNKSK</sequence>
<name>A0A212LXY7_9FIRM</name>